<keyword evidence="2" id="KW-1133">Transmembrane helix</keyword>
<keyword evidence="2" id="KW-0812">Transmembrane</keyword>
<evidence type="ECO:0000256" key="1">
    <source>
        <dbReference type="ARBA" id="ARBA00022729"/>
    </source>
</evidence>
<dbReference type="EMBL" id="JACWZY010000005">
    <property type="protein sequence ID" value="MBD2700662.1"/>
    <property type="molecule type" value="Genomic_DNA"/>
</dbReference>
<keyword evidence="2" id="KW-0472">Membrane</keyword>
<dbReference type="PANTHER" id="PTHR33619:SF3">
    <property type="entry name" value="POLYSACCHARIDE EXPORT PROTEIN GFCE-RELATED"/>
    <property type="match status" value="1"/>
</dbReference>
<evidence type="ECO:0000259" key="3">
    <source>
        <dbReference type="Pfam" id="PF02563"/>
    </source>
</evidence>
<dbReference type="GO" id="GO:0015159">
    <property type="term" value="F:polysaccharide transmembrane transporter activity"/>
    <property type="evidence" value="ECO:0007669"/>
    <property type="project" value="InterPro"/>
</dbReference>
<name>A0A927ATN2_9BACT</name>
<evidence type="ECO:0000256" key="2">
    <source>
        <dbReference type="SAM" id="Phobius"/>
    </source>
</evidence>
<evidence type="ECO:0000313" key="5">
    <source>
        <dbReference type="Proteomes" id="UP000598820"/>
    </source>
</evidence>
<proteinExistence type="predicted"/>
<dbReference type="InterPro" id="IPR049712">
    <property type="entry name" value="Poly_export"/>
</dbReference>
<dbReference type="PANTHER" id="PTHR33619">
    <property type="entry name" value="POLYSACCHARIDE EXPORT PROTEIN GFCE-RELATED"/>
    <property type="match status" value="1"/>
</dbReference>
<dbReference type="Gene3D" id="3.10.560.10">
    <property type="entry name" value="Outer membrane lipoprotein wza domain like"/>
    <property type="match status" value="2"/>
</dbReference>
<keyword evidence="5" id="KW-1185">Reference proteome</keyword>
<reference evidence="4" key="1">
    <citation type="submission" date="2020-09" db="EMBL/GenBank/DDBJ databases">
        <authorList>
            <person name="Kim M.K."/>
        </authorList>
    </citation>
    <scope>NUCLEOTIDE SEQUENCE</scope>
    <source>
        <strain evidence="4">BT702</strain>
    </source>
</reference>
<protein>
    <submittedName>
        <fullName evidence="4">Polysaccharide biosynthesis/export family protein</fullName>
    </submittedName>
</protein>
<dbReference type="RefSeq" id="WP_190886517.1">
    <property type="nucleotide sequence ID" value="NZ_JACWZY010000005.1"/>
</dbReference>
<accession>A0A927ATN2</accession>
<feature type="domain" description="Polysaccharide export protein N-terminal" evidence="3">
    <location>
        <begin position="54"/>
        <end position="151"/>
    </location>
</feature>
<dbReference type="AlphaFoldDB" id="A0A927ATN2"/>
<keyword evidence="1" id="KW-0732">Signal</keyword>
<dbReference type="InterPro" id="IPR003715">
    <property type="entry name" value="Poly_export_N"/>
</dbReference>
<gene>
    <name evidence="4" type="ORF">IC229_08445</name>
</gene>
<evidence type="ECO:0000313" key="4">
    <source>
        <dbReference type="EMBL" id="MBD2700662.1"/>
    </source>
</evidence>
<dbReference type="Pfam" id="PF02563">
    <property type="entry name" value="Poly_export"/>
    <property type="match status" value="1"/>
</dbReference>
<dbReference type="Gene3D" id="3.30.1950.10">
    <property type="entry name" value="wza like domain"/>
    <property type="match status" value="1"/>
</dbReference>
<feature type="transmembrane region" description="Helical" evidence="2">
    <location>
        <begin position="258"/>
        <end position="278"/>
    </location>
</feature>
<comment type="caution">
    <text evidence="4">The sequence shown here is derived from an EMBL/GenBank/DDBJ whole genome shotgun (WGS) entry which is preliminary data.</text>
</comment>
<dbReference type="Proteomes" id="UP000598820">
    <property type="component" value="Unassembled WGS sequence"/>
</dbReference>
<sequence>MAIRKLSGFLIIECLIVLLLGSCAVVKPLPPELEYFQTSDSIYPAQIKTIPPPVSRIQLKDILGIMVSSSSKEYNDLLNLNNGSSLPQATFAPGSASSGAQVIGYPVDSLGYITMPLIGKQKLAGLSIKEAEEKLQIELEKSIKFPSVTIRYMNHKFTILGEASRVGTFGLLNDETTLIDAIAGAGDLSMYAKRDSIKIIRTVNNRREVGIVSLRGTDVFSSPYYYVRHDDIIYVEPKKTKTVPEPPTAGNMLIQRTVLYLGLISTLATVATVLTRFFL</sequence>
<organism evidence="4 5">
    <name type="scientific">Spirosoma profusum</name>
    <dbReference type="NCBI Taxonomy" id="2771354"/>
    <lineage>
        <taxon>Bacteria</taxon>
        <taxon>Pseudomonadati</taxon>
        <taxon>Bacteroidota</taxon>
        <taxon>Cytophagia</taxon>
        <taxon>Cytophagales</taxon>
        <taxon>Cytophagaceae</taxon>
        <taxon>Spirosoma</taxon>
    </lineage>
</organism>